<dbReference type="RefSeq" id="WP_040099990.1">
    <property type="nucleotide sequence ID" value="NZ_JWJD01000005.1"/>
</dbReference>
<dbReference type="AlphaFoldDB" id="A0A0C2EBT4"/>
<sequence length="72" mass="7718">MVPSPPGLPCPRCGFHIATSLELLLAQRPFFCAACGLKLTLNVDQSQGALERLRELKDGLDAAENLRRSGPG</sequence>
<gene>
    <name evidence="1" type="ORF">GFER_12265</name>
</gene>
<dbReference type="EMBL" id="JWJD01000005">
    <property type="protein sequence ID" value="KIH76033.1"/>
    <property type="molecule type" value="Genomic_DNA"/>
</dbReference>
<dbReference type="Proteomes" id="UP000035068">
    <property type="component" value="Unassembled WGS sequence"/>
</dbReference>
<evidence type="ECO:0000313" key="1">
    <source>
        <dbReference type="EMBL" id="KIH76033.1"/>
    </source>
</evidence>
<proteinExistence type="predicted"/>
<keyword evidence="2" id="KW-1185">Reference proteome</keyword>
<accession>A0A0C2EBT4</accession>
<reference evidence="1 2" key="1">
    <citation type="submission" date="2014-12" db="EMBL/GenBank/DDBJ databases">
        <title>Genomes of Geoalkalibacter ferrihydriticus and Geoalkalibacter subterraneus, two haloalkaliphilic metal-reducing members of the Geobacteraceae.</title>
        <authorList>
            <person name="Badalamenti J.P."/>
            <person name="Torres C.I."/>
            <person name="Krajmalnik-Brown R."/>
            <person name="Bond D.R."/>
        </authorList>
    </citation>
    <scope>NUCLEOTIDE SEQUENCE [LARGE SCALE GENOMIC DNA]</scope>
    <source>
        <strain evidence="1 2">DSM 17813</strain>
    </source>
</reference>
<protein>
    <submittedName>
        <fullName evidence="1">Uncharacterized protein</fullName>
    </submittedName>
</protein>
<comment type="caution">
    <text evidence="1">The sequence shown here is derived from an EMBL/GenBank/DDBJ whole genome shotgun (WGS) entry which is preliminary data.</text>
</comment>
<organism evidence="1 2">
    <name type="scientific">Geoalkalibacter ferrihydriticus DSM 17813</name>
    <dbReference type="NCBI Taxonomy" id="1121915"/>
    <lineage>
        <taxon>Bacteria</taxon>
        <taxon>Pseudomonadati</taxon>
        <taxon>Thermodesulfobacteriota</taxon>
        <taxon>Desulfuromonadia</taxon>
        <taxon>Desulfuromonadales</taxon>
        <taxon>Geoalkalibacteraceae</taxon>
        <taxon>Geoalkalibacter</taxon>
    </lineage>
</organism>
<evidence type="ECO:0000313" key="2">
    <source>
        <dbReference type="Proteomes" id="UP000035068"/>
    </source>
</evidence>
<name>A0A0C2EBT4_9BACT</name>